<protein>
    <submittedName>
        <fullName evidence="1">Uncharacterized protein</fullName>
    </submittedName>
</protein>
<proteinExistence type="predicted"/>
<accession>A0A1H7V7H8</accession>
<sequence>MASIKNLKKDINNVLGDIIEGVYIVDAANGKNNSKEGSAIIDEAISNFDELIVKVNESKVENKKAHFNEVRNDLETKANKLVEKLNKLA</sequence>
<keyword evidence="2" id="KW-1185">Reference proteome</keyword>
<evidence type="ECO:0000313" key="2">
    <source>
        <dbReference type="Proteomes" id="UP000198990"/>
    </source>
</evidence>
<dbReference type="STRING" id="228957.SAMN04488008_108135"/>
<dbReference type="OrthoDB" id="1121857at2"/>
<dbReference type="Proteomes" id="UP000198990">
    <property type="component" value="Unassembled WGS sequence"/>
</dbReference>
<dbReference type="AlphaFoldDB" id="A0A1H7V7H8"/>
<name>A0A1H7V7H8_9FLAO</name>
<gene>
    <name evidence="1" type="ORF">SAMN04488008_108135</name>
</gene>
<reference evidence="2" key="1">
    <citation type="submission" date="2016-10" db="EMBL/GenBank/DDBJ databases">
        <authorList>
            <person name="Varghese N."/>
            <person name="Submissions S."/>
        </authorList>
    </citation>
    <scope>NUCLEOTIDE SEQUENCE [LARGE SCALE GENOMIC DNA]</scope>
    <source>
        <strain evidence="2">DSM 16471</strain>
    </source>
</reference>
<dbReference type="EMBL" id="FNZN01000008">
    <property type="protein sequence ID" value="SEM05186.1"/>
    <property type="molecule type" value="Genomic_DNA"/>
</dbReference>
<dbReference type="RefSeq" id="WP_079512533.1">
    <property type="nucleotide sequence ID" value="NZ_FNZN01000008.1"/>
</dbReference>
<evidence type="ECO:0000313" key="1">
    <source>
        <dbReference type="EMBL" id="SEM05186.1"/>
    </source>
</evidence>
<organism evidence="1 2">
    <name type="scientific">Maribacter orientalis</name>
    <dbReference type="NCBI Taxonomy" id="228957"/>
    <lineage>
        <taxon>Bacteria</taxon>
        <taxon>Pseudomonadati</taxon>
        <taxon>Bacteroidota</taxon>
        <taxon>Flavobacteriia</taxon>
        <taxon>Flavobacteriales</taxon>
        <taxon>Flavobacteriaceae</taxon>
        <taxon>Maribacter</taxon>
    </lineage>
</organism>